<evidence type="ECO:0000313" key="2">
    <source>
        <dbReference type="Proteomes" id="UP000221734"/>
    </source>
</evidence>
<gene>
    <name evidence="1" type="ORF">KSMBR1_0607</name>
</gene>
<proteinExistence type="predicted"/>
<accession>A0A2C9CBN5</accession>
<sequence>MTEVFYKNTLSALKVCKEIPVLTIAFEKSNPQLLFLFLFEEMVVGDFVFLYLVVKWPIGILQAGLGCKPEPAGVLLILCNL</sequence>
<name>A0A2C9CBN5_KUEST</name>
<keyword evidence="2" id="KW-1185">Reference proteome</keyword>
<dbReference type="EMBL" id="LT934425">
    <property type="protein sequence ID" value="SOH03121.1"/>
    <property type="molecule type" value="Genomic_DNA"/>
</dbReference>
<dbReference type="KEGG" id="kst:KSMBR1_0607"/>
<dbReference type="Proteomes" id="UP000221734">
    <property type="component" value="Chromosome Kuenenia_stuttgartiensis_MBR1"/>
</dbReference>
<protein>
    <submittedName>
        <fullName evidence="1">Uncharacterized protein</fullName>
    </submittedName>
</protein>
<evidence type="ECO:0000313" key="1">
    <source>
        <dbReference type="EMBL" id="SOH03121.1"/>
    </source>
</evidence>
<reference evidence="2" key="1">
    <citation type="submission" date="2017-10" db="EMBL/GenBank/DDBJ databases">
        <authorList>
            <person name="Frank J."/>
        </authorList>
    </citation>
    <scope>NUCLEOTIDE SEQUENCE [LARGE SCALE GENOMIC DNA]</scope>
</reference>
<organism evidence="1 2">
    <name type="scientific">Kuenenia stuttgartiensis</name>
    <dbReference type="NCBI Taxonomy" id="174633"/>
    <lineage>
        <taxon>Bacteria</taxon>
        <taxon>Pseudomonadati</taxon>
        <taxon>Planctomycetota</taxon>
        <taxon>Candidatus Brocadiia</taxon>
        <taxon>Candidatus Brocadiales</taxon>
        <taxon>Candidatus Brocadiaceae</taxon>
        <taxon>Candidatus Kuenenia</taxon>
    </lineage>
</organism>
<dbReference type="AlphaFoldDB" id="A0A2C9CBN5"/>